<evidence type="ECO:0000313" key="4">
    <source>
        <dbReference type="Proteomes" id="UP001303160"/>
    </source>
</evidence>
<sequence>ATPTVAAELALECLNSVPLHKEAAIELVDSIEPYLEWQSDSVYKADPPEDYFFPPFDMFSTLAQVREKLVGDVYANEYDFQEDLYVSVFCPGHDGHFVFFPDALTRVFEWQRQRALVSVSEDGASLPVIKVYEDIIASPETASIVSLINGVDAATYVAETIFKATYNRDPDAAYNSMFYEKAFVAVGSPLGFFAQGGRTRYIYPGANTTFTFENGTTLSLENVAAVKADMTGVVDGSSYYAQFCNPDGTMKTTPVQNQATAEEDGQVVVIGYPKPVIITQEGAVSGYFLDGEGYEDVAVIAVLSFQPRSPSEFQAVCQQFFELAAQAGKTKLIIDFQGNGGGYILQGYDFFRQLFPFIVQEGLSRFKEDPSFLSLASIISDLVVNVDPYTEPNANLVRNYQNWFNYRYDLDLYHENFTSFDDKFYPHVYKSTPYTSLLRWNLYDNLTTSNTTFGLGINVTGYGILSNLTQPFAAEDMVLVYDGVCASTCAVASEFFRLQADVKSIAMGGLPEPGLIQGVGGVRGAQVLQYRNIYDYTSSYLPWAENRFQADALSRYSSLPVNRSTSAAINARDEIFPQHIYDGLPAQYVLEESDCRLYWTEPMIKDVAEVWKAAADAAFKGAPCAAGGIQRPPPPQGDKCPPRPAVPKPPPHLPVYGPLLPEEYRKVKAPVDDVGWMAVHGLKAII</sequence>
<accession>A0AAN7ASZ8</accession>
<dbReference type="PANTHER" id="PTHR37049:SF4">
    <property type="entry name" value="RHODANESE DOMAIN-CONTAINING PROTEIN"/>
    <property type="match status" value="1"/>
</dbReference>
<dbReference type="EMBL" id="MU863953">
    <property type="protein sequence ID" value="KAK4197994.1"/>
    <property type="molecule type" value="Genomic_DNA"/>
</dbReference>
<organism evidence="3 4">
    <name type="scientific">Triangularia verruculosa</name>
    <dbReference type="NCBI Taxonomy" id="2587418"/>
    <lineage>
        <taxon>Eukaryota</taxon>
        <taxon>Fungi</taxon>
        <taxon>Dikarya</taxon>
        <taxon>Ascomycota</taxon>
        <taxon>Pezizomycotina</taxon>
        <taxon>Sordariomycetes</taxon>
        <taxon>Sordariomycetidae</taxon>
        <taxon>Sordariales</taxon>
        <taxon>Podosporaceae</taxon>
        <taxon>Triangularia</taxon>
    </lineage>
</organism>
<dbReference type="Pfam" id="PF23658">
    <property type="entry name" value="PDZ_CPAF_rel"/>
    <property type="match status" value="1"/>
</dbReference>
<reference evidence="3" key="1">
    <citation type="journal article" date="2023" name="Mol. Phylogenet. Evol.">
        <title>Genome-scale phylogeny and comparative genomics of the fungal order Sordariales.</title>
        <authorList>
            <person name="Hensen N."/>
            <person name="Bonometti L."/>
            <person name="Westerberg I."/>
            <person name="Brannstrom I.O."/>
            <person name="Guillou S."/>
            <person name="Cros-Aarteil S."/>
            <person name="Calhoun S."/>
            <person name="Haridas S."/>
            <person name="Kuo A."/>
            <person name="Mondo S."/>
            <person name="Pangilinan J."/>
            <person name="Riley R."/>
            <person name="LaButti K."/>
            <person name="Andreopoulos B."/>
            <person name="Lipzen A."/>
            <person name="Chen C."/>
            <person name="Yan M."/>
            <person name="Daum C."/>
            <person name="Ng V."/>
            <person name="Clum A."/>
            <person name="Steindorff A."/>
            <person name="Ohm R.A."/>
            <person name="Martin F."/>
            <person name="Silar P."/>
            <person name="Natvig D.O."/>
            <person name="Lalanne C."/>
            <person name="Gautier V."/>
            <person name="Ament-Velasquez S.L."/>
            <person name="Kruys A."/>
            <person name="Hutchinson M.I."/>
            <person name="Powell A.J."/>
            <person name="Barry K."/>
            <person name="Miller A.N."/>
            <person name="Grigoriev I.V."/>
            <person name="Debuchy R."/>
            <person name="Gladieux P."/>
            <person name="Hiltunen Thoren M."/>
            <person name="Johannesson H."/>
        </authorList>
    </citation>
    <scope>NUCLEOTIDE SEQUENCE</scope>
    <source>
        <strain evidence="3">CBS 315.58</strain>
    </source>
</reference>
<evidence type="ECO:0000313" key="3">
    <source>
        <dbReference type="EMBL" id="KAK4197994.1"/>
    </source>
</evidence>
<dbReference type="Proteomes" id="UP001303160">
    <property type="component" value="Unassembled WGS sequence"/>
</dbReference>
<gene>
    <name evidence="3" type="ORF">QBC40DRAFT_332298</name>
</gene>
<feature type="non-terminal residue" evidence="3">
    <location>
        <position position="686"/>
    </location>
</feature>
<name>A0AAN7ASZ8_9PEZI</name>
<feature type="compositionally biased region" description="Pro residues" evidence="1">
    <location>
        <begin position="631"/>
        <end position="652"/>
    </location>
</feature>
<comment type="caution">
    <text evidence="3">The sequence shown here is derived from an EMBL/GenBank/DDBJ whole genome shotgun (WGS) entry which is preliminary data.</text>
</comment>
<feature type="non-terminal residue" evidence="3">
    <location>
        <position position="1"/>
    </location>
</feature>
<dbReference type="InterPro" id="IPR029045">
    <property type="entry name" value="ClpP/crotonase-like_dom_sf"/>
</dbReference>
<dbReference type="InterPro" id="IPR052766">
    <property type="entry name" value="S41A_metabolite_peptidase"/>
</dbReference>
<feature type="domain" description="CPAF-like PDZ" evidence="2">
    <location>
        <begin position="110"/>
        <end position="230"/>
    </location>
</feature>
<dbReference type="PANTHER" id="PTHR37049">
    <property type="entry name" value="PEPTIDASE S41 FAMILY PROTEIN"/>
    <property type="match status" value="1"/>
</dbReference>
<dbReference type="AlphaFoldDB" id="A0AAN7ASZ8"/>
<feature type="region of interest" description="Disordered" evidence="1">
    <location>
        <begin position="626"/>
        <end position="652"/>
    </location>
</feature>
<dbReference type="Gene3D" id="3.90.226.10">
    <property type="entry name" value="2-enoyl-CoA Hydratase, Chain A, domain 1"/>
    <property type="match status" value="1"/>
</dbReference>
<protein>
    <recommendedName>
        <fullName evidence="2">CPAF-like PDZ domain-containing protein</fullName>
    </recommendedName>
</protein>
<reference evidence="3" key="2">
    <citation type="submission" date="2023-05" db="EMBL/GenBank/DDBJ databases">
        <authorList>
            <consortium name="Lawrence Berkeley National Laboratory"/>
            <person name="Steindorff A."/>
            <person name="Hensen N."/>
            <person name="Bonometti L."/>
            <person name="Westerberg I."/>
            <person name="Brannstrom I.O."/>
            <person name="Guillou S."/>
            <person name="Cros-Aarteil S."/>
            <person name="Calhoun S."/>
            <person name="Haridas S."/>
            <person name="Kuo A."/>
            <person name="Mondo S."/>
            <person name="Pangilinan J."/>
            <person name="Riley R."/>
            <person name="Labutti K."/>
            <person name="Andreopoulos B."/>
            <person name="Lipzen A."/>
            <person name="Chen C."/>
            <person name="Yanf M."/>
            <person name="Daum C."/>
            <person name="Ng V."/>
            <person name="Clum A."/>
            <person name="Ohm R."/>
            <person name="Martin F."/>
            <person name="Silar P."/>
            <person name="Natvig D."/>
            <person name="Lalanne C."/>
            <person name="Gautier V."/>
            <person name="Ament-Velasquez S.L."/>
            <person name="Kruys A."/>
            <person name="Hutchinson M.I."/>
            <person name="Powell A.J."/>
            <person name="Barry K."/>
            <person name="Miller A.N."/>
            <person name="Grigoriev I.V."/>
            <person name="Debuchy R."/>
            <person name="Gladieux P."/>
            <person name="Thoren M.H."/>
            <person name="Johannesson H."/>
        </authorList>
    </citation>
    <scope>NUCLEOTIDE SEQUENCE</scope>
    <source>
        <strain evidence="3">CBS 315.58</strain>
    </source>
</reference>
<proteinExistence type="predicted"/>
<dbReference type="InterPro" id="IPR056186">
    <property type="entry name" value="PDZ_CPAF-rel"/>
</dbReference>
<evidence type="ECO:0000259" key="2">
    <source>
        <dbReference type="Pfam" id="PF23658"/>
    </source>
</evidence>
<evidence type="ECO:0000256" key="1">
    <source>
        <dbReference type="SAM" id="MobiDB-lite"/>
    </source>
</evidence>
<keyword evidence="4" id="KW-1185">Reference proteome</keyword>
<dbReference type="SUPFAM" id="SSF52096">
    <property type="entry name" value="ClpP/crotonase"/>
    <property type="match status" value="1"/>
</dbReference>